<dbReference type="GO" id="GO:0070403">
    <property type="term" value="F:NAD+ binding"/>
    <property type="evidence" value="ECO:0007669"/>
    <property type="project" value="InterPro"/>
</dbReference>
<protein>
    <recommendedName>
        <fullName evidence="5">Deacetylase sirtuin-type domain-containing protein</fullName>
    </recommendedName>
</protein>
<feature type="compositionally biased region" description="Polar residues" evidence="4">
    <location>
        <begin position="378"/>
        <end position="387"/>
    </location>
</feature>
<feature type="active site" description="Proton acceptor" evidence="3">
    <location>
        <position position="180"/>
    </location>
</feature>
<evidence type="ECO:0000256" key="1">
    <source>
        <dbReference type="ARBA" id="ARBA00022679"/>
    </source>
</evidence>
<accession>A0A074ZRX7</accession>
<keyword evidence="2" id="KW-0520">NAD</keyword>
<feature type="binding site" evidence="3">
    <location>
        <position position="191"/>
    </location>
    <ligand>
        <name>Zn(2+)</name>
        <dbReference type="ChEBI" id="CHEBI:29105"/>
    </ligand>
</feature>
<dbReference type="Gene3D" id="3.40.50.1220">
    <property type="entry name" value="TPP-binding domain"/>
    <property type="match status" value="1"/>
</dbReference>
<dbReference type="InterPro" id="IPR050134">
    <property type="entry name" value="NAD-dep_sirtuin_deacylases"/>
</dbReference>
<reference evidence="6 7" key="1">
    <citation type="submission" date="2013-11" db="EMBL/GenBank/DDBJ databases">
        <title>Opisthorchis viverrini - life in the bile duct.</title>
        <authorList>
            <person name="Young N.D."/>
            <person name="Nagarajan N."/>
            <person name="Lin S.J."/>
            <person name="Korhonen P.K."/>
            <person name="Jex A.R."/>
            <person name="Hall R.S."/>
            <person name="Safavi-Hemami H."/>
            <person name="Kaewkong W."/>
            <person name="Bertrand D."/>
            <person name="Gao S."/>
            <person name="Seet Q."/>
            <person name="Wongkham S."/>
            <person name="Teh B.T."/>
            <person name="Wongkham C."/>
            <person name="Intapan P.M."/>
            <person name="Maleewong W."/>
            <person name="Yang X."/>
            <person name="Hu M."/>
            <person name="Wang Z."/>
            <person name="Hofmann A."/>
            <person name="Sternberg P.W."/>
            <person name="Tan P."/>
            <person name="Wang J."/>
            <person name="Gasser R.B."/>
        </authorList>
    </citation>
    <scope>NUCLEOTIDE SEQUENCE [LARGE SCALE GENOMIC DNA]</scope>
</reference>
<dbReference type="InterPro" id="IPR029035">
    <property type="entry name" value="DHS-like_NAD/FAD-binding_dom"/>
</dbReference>
<dbReference type="OrthoDB" id="420264at2759"/>
<dbReference type="Gene3D" id="3.30.1600.10">
    <property type="entry name" value="SIR2/SIRT2 'Small Domain"/>
    <property type="match status" value="1"/>
</dbReference>
<dbReference type="CTD" id="20317760"/>
<evidence type="ECO:0000256" key="3">
    <source>
        <dbReference type="PROSITE-ProRule" id="PRU00236"/>
    </source>
</evidence>
<dbReference type="Proteomes" id="UP000054324">
    <property type="component" value="Unassembled WGS sequence"/>
</dbReference>
<gene>
    <name evidence="6" type="ORF">T265_03573</name>
</gene>
<sequence length="477" mass="52839">MFTRLYFIGPSHCGQCLKSGACSFLQITTISFGVQTSSRCRMSSDSDTSSGEEAEFSRAVNILADEHVKRIVVLTGAGISTASGIPDFRTPGTGLYDNLSQYKLPWPEAVFDLEYFYSNPVPFYTLAKELYPTGRYRPNIAHHFLRLLNDQARLLRVYTQNIDSLERMAGIPSDKLVEAHGTFLTATCTVCRSNVSSNVVKDAIDASTVAKCPECHNVVKPDIVFFGENLPERFWEYTKDMAQTDLVIVMGTSLEVYPFAGVADSVPRFIPRILINRESVGSFRYRNRPGDIVLLGSITGSVQRLSESLGWAEDLTDLMGKWRPNMQNCLNHSDKKSSPFSGINSHRRYSTASGSSPFCGLDRLASRLRTLTMSHTTRSDVNGTINKPNRRPIESITPTNRKCPPWDTSSSDSSKTDRSMILTRVCRQPLRKPSTMVPPTTLKSSSGNTMTALRQYLFPDSSVSTETDCSDSSAGSV</sequence>
<evidence type="ECO:0000256" key="2">
    <source>
        <dbReference type="ARBA" id="ARBA00023027"/>
    </source>
</evidence>
<feature type="region of interest" description="Disordered" evidence="4">
    <location>
        <begin position="378"/>
        <end position="419"/>
    </location>
</feature>
<proteinExistence type="predicted"/>
<dbReference type="GO" id="GO:0005634">
    <property type="term" value="C:nucleus"/>
    <property type="evidence" value="ECO:0007669"/>
    <property type="project" value="TreeGrafter"/>
</dbReference>
<dbReference type="KEGG" id="ovi:T265_03573"/>
<dbReference type="GO" id="GO:0017136">
    <property type="term" value="F:histone deacetylase activity, NAD-dependent"/>
    <property type="evidence" value="ECO:0007669"/>
    <property type="project" value="TreeGrafter"/>
</dbReference>
<dbReference type="Pfam" id="PF02146">
    <property type="entry name" value="SIR2"/>
    <property type="match status" value="1"/>
</dbReference>
<organism evidence="6 7">
    <name type="scientific">Opisthorchis viverrini</name>
    <name type="common">Southeast Asian liver fluke</name>
    <dbReference type="NCBI Taxonomy" id="6198"/>
    <lineage>
        <taxon>Eukaryota</taxon>
        <taxon>Metazoa</taxon>
        <taxon>Spiralia</taxon>
        <taxon>Lophotrochozoa</taxon>
        <taxon>Platyhelminthes</taxon>
        <taxon>Trematoda</taxon>
        <taxon>Digenea</taxon>
        <taxon>Opisthorchiida</taxon>
        <taxon>Opisthorchiata</taxon>
        <taxon>Opisthorchiidae</taxon>
        <taxon>Opisthorchis</taxon>
    </lineage>
</organism>
<dbReference type="GeneID" id="20317760"/>
<evidence type="ECO:0000313" key="7">
    <source>
        <dbReference type="Proteomes" id="UP000054324"/>
    </source>
</evidence>
<evidence type="ECO:0000313" key="6">
    <source>
        <dbReference type="EMBL" id="KER29876.1"/>
    </source>
</evidence>
<evidence type="ECO:0000256" key="4">
    <source>
        <dbReference type="SAM" id="MobiDB-lite"/>
    </source>
</evidence>
<evidence type="ECO:0000259" key="5">
    <source>
        <dbReference type="PROSITE" id="PS50305"/>
    </source>
</evidence>
<feature type="binding site" evidence="3">
    <location>
        <position position="188"/>
    </location>
    <ligand>
        <name>Zn(2+)</name>
        <dbReference type="ChEBI" id="CHEBI:29105"/>
    </ligand>
</feature>
<dbReference type="STRING" id="6198.A0A074ZRX7"/>
<feature type="binding site" evidence="3">
    <location>
        <position position="215"/>
    </location>
    <ligand>
        <name>Zn(2+)</name>
        <dbReference type="ChEBI" id="CHEBI:29105"/>
    </ligand>
</feature>
<dbReference type="InterPro" id="IPR026590">
    <property type="entry name" value="Ssirtuin_cat_dom"/>
</dbReference>
<keyword evidence="3" id="KW-0479">Metal-binding</keyword>
<dbReference type="AlphaFoldDB" id="A0A074ZRX7"/>
<dbReference type="GO" id="GO:0046872">
    <property type="term" value="F:metal ion binding"/>
    <property type="evidence" value="ECO:0007669"/>
    <property type="project" value="UniProtKB-KW"/>
</dbReference>
<name>A0A074ZRX7_OPIVI</name>
<dbReference type="PANTHER" id="PTHR11085">
    <property type="entry name" value="NAD-DEPENDENT PROTEIN DEACYLASE SIRTUIN-5, MITOCHONDRIAL-RELATED"/>
    <property type="match status" value="1"/>
</dbReference>
<dbReference type="PANTHER" id="PTHR11085:SF7">
    <property type="entry name" value="NAD-DEPENDENT PROTEIN DEACETYLASE"/>
    <property type="match status" value="1"/>
</dbReference>
<dbReference type="CDD" id="cd01408">
    <property type="entry name" value="SIRT1"/>
    <property type="match status" value="1"/>
</dbReference>
<dbReference type="InterPro" id="IPR026591">
    <property type="entry name" value="Sirtuin_cat_small_dom_sf"/>
</dbReference>
<dbReference type="RefSeq" id="XP_009166356.1">
    <property type="nucleotide sequence ID" value="XM_009168092.1"/>
</dbReference>
<dbReference type="PROSITE" id="PS50305">
    <property type="entry name" value="SIRTUIN"/>
    <property type="match status" value="1"/>
</dbReference>
<keyword evidence="3" id="KW-0862">Zinc</keyword>
<dbReference type="SUPFAM" id="SSF52467">
    <property type="entry name" value="DHS-like NAD/FAD-binding domain"/>
    <property type="match status" value="1"/>
</dbReference>
<feature type="domain" description="Deacetylase sirtuin-type" evidence="5">
    <location>
        <begin position="46"/>
        <end position="312"/>
    </location>
</feature>
<keyword evidence="7" id="KW-1185">Reference proteome</keyword>
<dbReference type="InterPro" id="IPR003000">
    <property type="entry name" value="Sirtuin"/>
</dbReference>
<keyword evidence="1" id="KW-0808">Transferase</keyword>
<dbReference type="EMBL" id="KL596670">
    <property type="protein sequence ID" value="KER29876.1"/>
    <property type="molecule type" value="Genomic_DNA"/>
</dbReference>
<feature type="binding site" evidence="3">
    <location>
        <position position="212"/>
    </location>
    <ligand>
        <name>Zn(2+)</name>
        <dbReference type="ChEBI" id="CHEBI:29105"/>
    </ligand>
</feature>